<evidence type="ECO:0000256" key="7">
    <source>
        <dbReference type="SAM" id="MobiDB-lite"/>
    </source>
</evidence>
<dbReference type="OrthoDB" id="429955at2759"/>
<feature type="non-terminal residue" evidence="9">
    <location>
        <position position="1"/>
    </location>
</feature>
<dbReference type="InterPro" id="IPR037185">
    <property type="entry name" value="EmrE-like"/>
</dbReference>
<dbReference type="STRING" id="4846.A0A367K592"/>
<protein>
    <submittedName>
        <fullName evidence="9">Uncharacterized protein</fullName>
    </submittedName>
</protein>
<comment type="subcellular location">
    <subcellularLocation>
        <location evidence="1">Membrane</location>
        <topology evidence="1">Multi-pass membrane protein</topology>
    </subcellularLocation>
</comment>
<dbReference type="InterPro" id="IPR009262">
    <property type="entry name" value="SLC35_F1/F2/F6"/>
</dbReference>
<keyword evidence="3" id="KW-0813">Transport</keyword>
<dbReference type="GO" id="GO:0022857">
    <property type="term" value="F:transmembrane transporter activity"/>
    <property type="evidence" value="ECO:0007669"/>
    <property type="project" value="InterPro"/>
</dbReference>
<evidence type="ECO:0000256" key="1">
    <source>
        <dbReference type="ARBA" id="ARBA00004141"/>
    </source>
</evidence>
<evidence type="ECO:0000256" key="6">
    <source>
        <dbReference type="ARBA" id="ARBA00023136"/>
    </source>
</evidence>
<dbReference type="PANTHER" id="PTHR14233:SF4">
    <property type="entry name" value="SOLUTE CARRIER FAMILY 35 MEMBER F2"/>
    <property type="match status" value="1"/>
</dbReference>
<evidence type="ECO:0000256" key="2">
    <source>
        <dbReference type="ARBA" id="ARBA00007863"/>
    </source>
</evidence>
<evidence type="ECO:0000256" key="5">
    <source>
        <dbReference type="ARBA" id="ARBA00022989"/>
    </source>
</evidence>
<sequence>LLFELDHLRTMSWSWPVLGLVLMYVLCLFCMYSLVPTVYRMAGAAFLSMSLITSNFYSLIVGLLFLNAKMPSFYPIAYALVIASVATYSLAPSPLSVEHQHPDEESDPMLDDNSKRSLPTYT</sequence>
<organism evidence="9 10">
    <name type="scientific">Rhizopus stolonifer</name>
    <name type="common">Rhizopus nigricans</name>
    <dbReference type="NCBI Taxonomy" id="4846"/>
    <lineage>
        <taxon>Eukaryota</taxon>
        <taxon>Fungi</taxon>
        <taxon>Fungi incertae sedis</taxon>
        <taxon>Mucoromycota</taxon>
        <taxon>Mucoromycotina</taxon>
        <taxon>Mucoromycetes</taxon>
        <taxon>Mucorales</taxon>
        <taxon>Mucorineae</taxon>
        <taxon>Rhizopodaceae</taxon>
        <taxon>Rhizopus</taxon>
    </lineage>
</organism>
<evidence type="ECO:0000313" key="10">
    <source>
        <dbReference type="Proteomes" id="UP000253551"/>
    </source>
</evidence>
<name>A0A367K592_RHIST</name>
<dbReference type="EMBL" id="PJQM01002197">
    <property type="protein sequence ID" value="RCH97325.1"/>
    <property type="molecule type" value="Genomic_DNA"/>
</dbReference>
<feature type="transmembrane region" description="Helical" evidence="8">
    <location>
        <begin position="44"/>
        <end position="66"/>
    </location>
</feature>
<evidence type="ECO:0000256" key="4">
    <source>
        <dbReference type="ARBA" id="ARBA00022692"/>
    </source>
</evidence>
<gene>
    <name evidence="9" type="ORF">CU098_011611</name>
</gene>
<evidence type="ECO:0000256" key="8">
    <source>
        <dbReference type="SAM" id="Phobius"/>
    </source>
</evidence>
<keyword evidence="10" id="KW-1185">Reference proteome</keyword>
<keyword evidence="5 8" id="KW-1133">Transmembrane helix</keyword>
<feature type="transmembrane region" description="Helical" evidence="8">
    <location>
        <begin position="12"/>
        <end position="32"/>
    </location>
</feature>
<dbReference type="Pfam" id="PF06027">
    <property type="entry name" value="SLC35F"/>
    <property type="match status" value="1"/>
</dbReference>
<evidence type="ECO:0000256" key="3">
    <source>
        <dbReference type="ARBA" id="ARBA00022448"/>
    </source>
</evidence>
<proteinExistence type="inferred from homology"/>
<comment type="caution">
    <text evidence="9">The sequence shown here is derived from an EMBL/GenBank/DDBJ whole genome shotgun (WGS) entry which is preliminary data.</text>
</comment>
<feature type="transmembrane region" description="Helical" evidence="8">
    <location>
        <begin position="72"/>
        <end position="91"/>
    </location>
</feature>
<dbReference type="AlphaFoldDB" id="A0A367K592"/>
<dbReference type="InterPro" id="IPR052221">
    <property type="entry name" value="SLC35F_Transporter"/>
</dbReference>
<dbReference type="Proteomes" id="UP000253551">
    <property type="component" value="Unassembled WGS sequence"/>
</dbReference>
<keyword evidence="6 8" id="KW-0472">Membrane</keyword>
<dbReference type="PANTHER" id="PTHR14233">
    <property type="entry name" value="DUF914-RELATED"/>
    <property type="match status" value="1"/>
</dbReference>
<accession>A0A367K592</accession>
<keyword evidence="4 8" id="KW-0812">Transmembrane</keyword>
<evidence type="ECO:0000313" key="9">
    <source>
        <dbReference type="EMBL" id="RCH97325.1"/>
    </source>
</evidence>
<reference evidence="9 10" key="1">
    <citation type="journal article" date="2018" name="G3 (Bethesda)">
        <title>Phylogenetic and Phylogenomic Definition of Rhizopus Species.</title>
        <authorList>
            <person name="Gryganskyi A.P."/>
            <person name="Golan J."/>
            <person name="Dolatabadi S."/>
            <person name="Mondo S."/>
            <person name="Robb S."/>
            <person name="Idnurm A."/>
            <person name="Muszewska A."/>
            <person name="Steczkiewicz K."/>
            <person name="Masonjones S."/>
            <person name="Liao H.L."/>
            <person name="Gajdeczka M.T."/>
            <person name="Anike F."/>
            <person name="Vuek A."/>
            <person name="Anishchenko I.M."/>
            <person name="Voigt K."/>
            <person name="de Hoog G.S."/>
            <person name="Smith M.E."/>
            <person name="Heitman J."/>
            <person name="Vilgalys R."/>
            <person name="Stajich J.E."/>
        </authorList>
    </citation>
    <scope>NUCLEOTIDE SEQUENCE [LARGE SCALE GENOMIC DNA]</scope>
    <source>
        <strain evidence="9 10">LSU 92-RS-03</strain>
    </source>
</reference>
<dbReference type="SUPFAM" id="SSF103481">
    <property type="entry name" value="Multidrug resistance efflux transporter EmrE"/>
    <property type="match status" value="1"/>
</dbReference>
<comment type="similarity">
    <text evidence="2">Belongs to the SLC35F solute transporter family.</text>
</comment>
<dbReference type="GO" id="GO:0016020">
    <property type="term" value="C:membrane"/>
    <property type="evidence" value="ECO:0007669"/>
    <property type="project" value="UniProtKB-SubCell"/>
</dbReference>
<feature type="region of interest" description="Disordered" evidence="7">
    <location>
        <begin position="96"/>
        <end position="122"/>
    </location>
</feature>